<reference evidence="7" key="1">
    <citation type="submission" date="2020-05" db="EMBL/GenBank/DDBJ databases">
        <authorList>
            <person name="Chiriac C."/>
            <person name="Salcher M."/>
            <person name="Ghai R."/>
            <person name="Kavagutti S V."/>
        </authorList>
    </citation>
    <scope>NUCLEOTIDE SEQUENCE</scope>
</reference>
<organism evidence="7">
    <name type="scientific">freshwater metagenome</name>
    <dbReference type="NCBI Taxonomy" id="449393"/>
    <lineage>
        <taxon>unclassified sequences</taxon>
        <taxon>metagenomes</taxon>
        <taxon>ecological metagenomes</taxon>
    </lineage>
</organism>
<proteinExistence type="predicted"/>
<dbReference type="PANTHER" id="PTHR42718:SF42">
    <property type="entry name" value="EXPORT PROTEIN"/>
    <property type="match status" value="1"/>
</dbReference>
<evidence type="ECO:0000256" key="4">
    <source>
        <dbReference type="ARBA" id="ARBA00023136"/>
    </source>
</evidence>
<dbReference type="GO" id="GO:0022857">
    <property type="term" value="F:transmembrane transporter activity"/>
    <property type="evidence" value="ECO:0007669"/>
    <property type="project" value="InterPro"/>
</dbReference>
<dbReference type="Pfam" id="PF07690">
    <property type="entry name" value="MFS_1"/>
    <property type="match status" value="1"/>
</dbReference>
<dbReference type="Gene3D" id="1.20.1250.20">
    <property type="entry name" value="MFS general substrate transporter like domains"/>
    <property type="match status" value="1"/>
</dbReference>
<feature type="transmembrane region" description="Helical" evidence="5">
    <location>
        <begin position="89"/>
        <end position="107"/>
    </location>
</feature>
<evidence type="ECO:0000313" key="9">
    <source>
        <dbReference type="EMBL" id="CAB4996369.1"/>
    </source>
</evidence>
<evidence type="ECO:0000256" key="3">
    <source>
        <dbReference type="ARBA" id="ARBA00022989"/>
    </source>
</evidence>
<feature type="transmembrane region" description="Helical" evidence="5">
    <location>
        <begin position="113"/>
        <end position="131"/>
    </location>
</feature>
<dbReference type="PANTHER" id="PTHR42718">
    <property type="entry name" value="MAJOR FACILITATOR SUPERFAMILY MULTIDRUG TRANSPORTER MFSC"/>
    <property type="match status" value="1"/>
</dbReference>
<evidence type="ECO:0000256" key="5">
    <source>
        <dbReference type="SAM" id="Phobius"/>
    </source>
</evidence>
<keyword evidence="2 5" id="KW-0812">Transmembrane</keyword>
<dbReference type="InterPro" id="IPR036259">
    <property type="entry name" value="MFS_trans_sf"/>
</dbReference>
<accession>A0A6J7AHG1</accession>
<name>A0A6J7AHG1_9ZZZZ</name>
<dbReference type="EMBL" id="CAFBMH010000052">
    <property type="protein sequence ID" value="CAB4911254.1"/>
    <property type="molecule type" value="Genomic_DNA"/>
</dbReference>
<evidence type="ECO:0000313" key="7">
    <source>
        <dbReference type="EMBL" id="CAB4832364.1"/>
    </source>
</evidence>
<dbReference type="EMBL" id="CAEZYR010000142">
    <property type="protein sequence ID" value="CAB4765945.1"/>
    <property type="molecule type" value="Genomic_DNA"/>
</dbReference>
<dbReference type="SUPFAM" id="SSF103473">
    <property type="entry name" value="MFS general substrate transporter"/>
    <property type="match status" value="1"/>
</dbReference>
<protein>
    <submittedName>
        <fullName evidence="7">Unannotated protein</fullName>
    </submittedName>
</protein>
<feature type="transmembrane region" description="Helical" evidence="5">
    <location>
        <begin position="24"/>
        <end position="48"/>
    </location>
</feature>
<dbReference type="InterPro" id="IPR011701">
    <property type="entry name" value="MFS"/>
</dbReference>
<evidence type="ECO:0000256" key="1">
    <source>
        <dbReference type="ARBA" id="ARBA00004141"/>
    </source>
</evidence>
<dbReference type="EMBL" id="CAFABA010000065">
    <property type="protein sequence ID" value="CAB4832364.1"/>
    <property type="molecule type" value="Genomic_DNA"/>
</dbReference>
<dbReference type="AlphaFoldDB" id="A0A6J7AHG1"/>
<keyword evidence="4 5" id="KW-0472">Membrane</keyword>
<feature type="transmembrane region" description="Helical" evidence="5">
    <location>
        <begin position="60"/>
        <end position="77"/>
    </location>
</feature>
<dbReference type="EMBL" id="CAFBOS010000074">
    <property type="protein sequence ID" value="CAB4996369.1"/>
    <property type="molecule type" value="Genomic_DNA"/>
</dbReference>
<evidence type="ECO:0000313" key="8">
    <source>
        <dbReference type="EMBL" id="CAB4911254.1"/>
    </source>
</evidence>
<gene>
    <name evidence="6" type="ORF">UFOPK2754_02776</name>
    <name evidence="7" type="ORF">UFOPK3139_01640</name>
    <name evidence="8" type="ORF">UFOPK3543_01518</name>
    <name evidence="9" type="ORF">UFOPK3967_01354</name>
</gene>
<keyword evidence="3 5" id="KW-1133">Transmembrane helix</keyword>
<dbReference type="GO" id="GO:0016020">
    <property type="term" value="C:membrane"/>
    <property type="evidence" value="ECO:0007669"/>
    <property type="project" value="UniProtKB-SubCell"/>
</dbReference>
<sequence length="186" mass="19860">MPNSSNPDGHPLDPRYCRTKRFRIGASVITIAFFGMFGMFFVVSQYFQFVKGYSPMKTDLATLPSAVTMIIVAPRAVLVQQRITVRRTIALGLASIALGMATFAFFLRDDSSYLVPLIGIVFVTAGVGCAMPSSTTSIMTSLPMNKAGVGSAVNDTTREVGGALGIAVAAPCSRPFSARTSKLPMY</sequence>
<evidence type="ECO:0000313" key="6">
    <source>
        <dbReference type="EMBL" id="CAB4765945.1"/>
    </source>
</evidence>
<comment type="subcellular location">
    <subcellularLocation>
        <location evidence="1">Membrane</location>
        <topology evidence="1">Multi-pass membrane protein</topology>
    </subcellularLocation>
</comment>
<evidence type="ECO:0000256" key="2">
    <source>
        <dbReference type="ARBA" id="ARBA00022692"/>
    </source>
</evidence>